<keyword evidence="2" id="KW-0614">Plasmid</keyword>
<dbReference type="Proteomes" id="UP001348817">
    <property type="component" value="Plasmid pFA2"/>
</dbReference>
<gene>
    <name evidence="2" type="ORF">FUAX_44360</name>
</gene>
<dbReference type="KEGG" id="fax:FUAX_44360"/>
<accession>A0AAU9DBZ4</accession>
<geneLocation type="plasmid" evidence="2 3">
    <name>pFA2</name>
</geneLocation>
<proteinExistence type="predicted"/>
<sequence length="41" mass="4696">MIIGNKKRDRTTPISFLILLIPNNSIIIPISKNYQSLLIDK</sequence>
<evidence type="ECO:0000313" key="3">
    <source>
        <dbReference type="Proteomes" id="UP001348817"/>
    </source>
</evidence>
<feature type="transmembrane region" description="Helical" evidence="1">
    <location>
        <begin position="12"/>
        <end position="31"/>
    </location>
</feature>
<organism evidence="2 3">
    <name type="scientific">Fulvitalea axinellae</name>
    <dbReference type="NCBI Taxonomy" id="1182444"/>
    <lineage>
        <taxon>Bacteria</taxon>
        <taxon>Pseudomonadati</taxon>
        <taxon>Bacteroidota</taxon>
        <taxon>Cytophagia</taxon>
        <taxon>Cytophagales</taxon>
        <taxon>Persicobacteraceae</taxon>
        <taxon>Fulvitalea</taxon>
    </lineage>
</organism>
<dbReference type="EMBL" id="AP025316">
    <property type="protein sequence ID" value="BDD12004.1"/>
    <property type="molecule type" value="Genomic_DNA"/>
</dbReference>
<evidence type="ECO:0000256" key="1">
    <source>
        <dbReference type="SAM" id="Phobius"/>
    </source>
</evidence>
<reference evidence="2 3" key="1">
    <citation type="submission" date="2021-12" db="EMBL/GenBank/DDBJ databases">
        <title>Genome sequencing of bacteria with rrn-lacking chromosome and rrn-plasmid.</title>
        <authorList>
            <person name="Anda M."/>
            <person name="Iwasaki W."/>
        </authorList>
    </citation>
    <scope>NUCLEOTIDE SEQUENCE [LARGE SCALE GENOMIC DNA]</scope>
    <source>
        <strain evidence="2 3">DSM 100852</strain>
        <plasmid evidence="2 3">pFA2</plasmid>
    </source>
</reference>
<evidence type="ECO:0000313" key="2">
    <source>
        <dbReference type="EMBL" id="BDD12004.1"/>
    </source>
</evidence>
<keyword evidence="1" id="KW-1133">Transmembrane helix</keyword>
<dbReference type="AlphaFoldDB" id="A0AAU9DBZ4"/>
<keyword evidence="1" id="KW-0812">Transmembrane</keyword>
<name>A0AAU9DBZ4_9BACT</name>
<keyword evidence="1" id="KW-0472">Membrane</keyword>
<protein>
    <submittedName>
        <fullName evidence="2">Uncharacterized protein</fullName>
    </submittedName>
</protein>
<keyword evidence="3" id="KW-1185">Reference proteome</keyword>